<dbReference type="Pfam" id="PF07481">
    <property type="entry name" value="DUF1521"/>
    <property type="match status" value="1"/>
</dbReference>
<proteinExistence type="predicted"/>
<dbReference type="KEGG" id="bpy:Bphyt_5206"/>
<sequence length="277" mass="30043">MQATFDNRTHASFSDMQSSFMTNRTIQQQAMVQPMSPALSGPVSSSLQSYQFNSSSFSQQSSQTRNGMSSSTSMSSFQQAVSNRGFEQSFSFNSTQVQESFGKASHRGNDRSDRCAGQQDNWSNTQVNDNKSTIDLGNYKLDLNKKDSSMLLTDKKSGETTKVWGDPHIDSNGTSNMFNGPLSLNLSDGTKITVGTQGKGNVSYADKLTITKGNDAYLVNGLSEKDSNPLTVQHAGNGRQLDAMTPDGYSLVANQNGKGWIDPQTGHAPTAADFKKH</sequence>
<feature type="region of interest" description="Disordered" evidence="1">
    <location>
        <begin position="97"/>
        <end position="133"/>
    </location>
</feature>
<name>B2TCZ1_PARPJ</name>
<feature type="region of interest" description="Disordered" evidence="1">
    <location>
        <begin position="254"/>
        <end position="277"/>
    </location>
</feature>
<protein>
    <recommendedName>
        <fullName evidence="2">DUF1521 domain-containing protein</fullName>
    </recommendedName>
</protein>
<dbReference type="eggNOG" id="ENOG5033MSF">
    <property type="taxonomic scope" value="Bacteria"/>
</dbReference>
<evidence type="ECO:0000313" key="3">
    <source>
        <dbReference type="EMBL" id="ACD19565.1"/>
    </source>
</evidence>
<feature type="compositionally biased region" description="Polar residues" evidence="1">
    <location>
        <begin position="118"/>
        <end position="133"/>
    </location>
</feature>
<dbReference type="Proteomes" id="UP000001739">
    <property type="component" value="Chromosome 2"/>
</dbReference>
<dbReference type="EMBL" id="CP001053">
    <property type="protein sequence ID" value="ACD19565.1"/>
    <property type="molecule type" value="Genomic_DNA"/>
</dbReference>
<evidence type="ECO:0000313" key="4">
    <source>
        <dbReference type="Proteomes" id="UP000001739"/>
    </source>
</evidence>
<feature type="domain" description="DUF1521" evidence="2">
    <location>
        <begin position="122"/>
        <end position="268"/>
    </location>
</feature>
<reference evidence="3 4" key="1">
    <citation type="journal article" date="2011" name="J. Bacteriol.">
        <title>Complete genome sequence of the plant growth-promoting endophyte Burkholderia phytofirmans strain PsJN.</title>
        <authorList>
            <person name="Weilharter A."/>
            <person name="Mitter B."/>
            <person name="Shin M.V."/>
            <person name="Chain P.S."/>
            <person name="Nowak J."/>
            <person name="Sessitsch A."/>
        </authorList>
    </citation>
    <scope>NUCLEOTIDE SEQUENCE [LARGE SCALE GENOMIC DNA]</scope>
    <source>
        <strain evidence="4">DSM 17436 / LMG 22146 / PsJN</strain>
    </source>
</reference>
<evidence type="ECO:0000259" key="2">
    <source>
        <dbReference type="Pfam" id="PF07481"/>
    </source>
</evidence>
<dbReference type="InterPro" id="IPR011086">
    <property type="entry name" value="DUF1521"/>
</dbReference>
<dbReference type="AlphaFoldDB" id="B2TCZ1"/>
<organism evidence="3 4">
    <name type="scientific">Paraburkholderia phytofirmans (strain DSM 17436 / LMG 22146 / PsJN)</name>
    <name type="common">Burkholderia phytofirmans</name>
    <dbReference type="NCBI Taxonomy" id="398527"/>
    <lineage>
        <taxon>Bacteria</taxon>
        <taxon>Pseudomonadati</taxon>
        <taxon>Pseudomonadota</taxon>
        <taxon>Betaproteobacteria</taxon>
        <taxon>Burkholderiales</taxon>
        <taxon>Burkholderiaceae</taxon>
        <taxon>Paraburkholderia</taxon>
    </lineage>
</organism>
<feature type="region of interest" description="Disordered" evidence="1">
    <location>
        <begin position="54"/>
        <end position="76"/>
    </location>
</feature>
<gene>
    <name evidence="3" type="ordered locus">Bphyt_5206</name>
</gene>
<dbReference type="RefSeq" id="WP_012427073.1">
    <property type="nucleotide sequence ID" value="NC_010676.1"/>
</dbReference>
<accession>B2TCZ1</accession>
<evidence type="ECO:0000256" key="1">
    <source>
        <dbReference type="SAM" id="MobiDB-lite"/>
    </source>
</evidence>
<dbReference type="HOGENOM" id="CLU_081215_0_0_4"/>